<reference evidence="2 3" key="1">
    <citation type="journal article" date="2022" name="Nat. Microbiol.">
        <title>The microbiome of a bacterivorous marine choanoflagellate contains a resource-demanding obligate bacterial associate.</title>
        <authorList>
            <person name="Needham D.M."/>
            <person name="Poirier C."/>
            <person name="Bachy C."/>
            <person name="George E.E."/>
            <person name="Wilken S."/>
            <person name="Yung C.C.M."/>
            <person name="Limardo A.J."/>
            <person name="Morando M."/>
            <person name="Sudek L."/>
            <person name="Malmstrom R.R."/>
            <person name="Keeling P.J."/>
            <person name="Santoro A.E."/>
            <person name="Worden A.Z."/>
        </authorList>
    </citation>
    <scope>NUCLEOTIDE SEQUENCE [LARGE SCALE GENOMIC DNA]</scope>
    <source>
        <strain evidence="2 3">Comchoano-2</strain>
    </source>
</reference>
<feature type="transmembrane region" description="Helical" evidence="1">
    <location>
        <begin position="84"/>
        <end position="105"/>
    </location>
</feature>
<feature type="transmembrane region" description="Helical" evidence="1">
    <location>
        <begin position="135"/>
        <end position="154"/>
    </location>
</feature>
<keyword evidence="3" id="KW-1185">Reference proteome</keyword>
<evidence type="ECO:0000313" key="2">
    <source>
        <dbReference type="EMBL" id="MCP8351895.1"/>
    </source>
</evidence>
<proteinExistence type="predicted"/>
<dbReference type="EMBL" id="JAKUDN010000001">
    <property type="protein sequence ID" value="MCP8351895.1"/>
    <property type="molecule type" value="Genomic_DNA"/>
</dbReference>
<feature type="transmembrane region" description="Helical" evidence="1">
    <location>
        <begin position="112"/>
        <end position="129"/>
    </location>
</feature>
<sequence>MSSTTPLLPERLFCEYPIGTLVTLMALFALFRVMVFNVDKLARYAEACQVSCYHFTQVIFMLLVVNYEWISFPGKGVEEHSPGIGFFESVILFVLWRLVFIPLCIRRGLSSYIQGSFAIMLLTCGYVFLSDNGFNVQNIALMSTVLAFIMWAMIKISSARSDTDS</sequence>
<accession>A0ABT1L3Y8</accession>
<comment type="caution">
    <text evidence="2">The sequence shown here is derived from an EMBL/GenBank/DDBJ whole genome shotgun (WGS) entry which is preliminary data.</text>
</comment>
<keyword evidence="1" id="KW-0472">Membrane</keyword>
<organism evidence="2 3">
    <name type="scientific">Candidatus Synchoanobacter obligatus</name>
    <dbReference type="NCBI Taxonomy" id="2919597"/>
    <lineage>
        <taxon>Bacteria</taxon>
        <taxon>Pseudomonadati</taxon>
        <taxon>Pseudomonadota</taxon>
        <taxon>Gammaproteobacteria</taxon>
        <taxon>Candidatus Comchoanobacterales</taxon>
        <taxon>Candidatus Comchoanobacteraceae</taxon>
        <taxon>Candidatus Synchoanobacter</taxon>
    </lineage>
</organism>
<dbReference type="Proteomes" id="UP001320768">
    <property type="component" value="Unassembled WGS sequence"/>
</dbReference>
<gene>
    <name evidence="2" type="ORF">MKS91_01115</name>
</gene>
<evidence type="ECO:0000313" key="3">
    <source>
        <dbReference type="Proteomes" id="UP001320768"/>
    </source>
</evidence>
<protein>
    <submittedName>
        <fullName evidence="2">Uncharacterized protein</fullName>
    </submittedName>
</protein>
<keyword evidence="1" id="KW-0812">Transmembrane</keyword>
<dbReference type="RefSeq" id="WP_258569002.1">
    <property type="nucleotide sequence ID" value="NZ_JAKUDN010000001.1"/>
</dbReference>
<keyword evidence="1" id="KW-1133">Transmembrane helix</keyword>
<feature type="transmembrane region" description="Helical" evidence="1">
    <location>
        <begin position="50"/>
        <end position="72"/>
    </location>
</feature>
<name>A0ABT1L3Y8_9GAMM</name>
<evidence type="ECO:0000256" key="1">
    <source>
        <dbReference type="SAM" id="Phobius"/>
    </source>
</evidence>
<feature type="transmembrane region" description="Helical" evidence="1">
    <location>
        <begin position="16"/>
        <end position="38"/>
    </location>
</feature>